<reference evidence="1 2" key="1">
    <citation type="journal article" date="2013" name="Genome Announc.">
        <title>Draft Genome Sequence of Bhargavaea cecembensis Strain DSE10T, Isolated from a Deep-Sea Sediment Sample Collected at a Depth of 5,904 m from the Chagos-Laccadive Ridge System in the Indian Ocean.</title>
        <authorList>
            <person name="Shivaji S."/>
            <person name="Ara S."/>
            <person name="Begum Z."/>
            <person name="Ruth M."/>
            <person name="Singh A."/>
            <person name="Kumar Pinnaka A."/>
        </authorList>
    </citation>
    <scope>NUCLEOTIDE SEQUENCE [LARGE SCALE GENOMIC DNA]</scope>
    <source>
        <strain evidence="1 2">DSE10</strain>
    </source>
</reference>
<evidence type="ECO:0000313" key="1">
    <source>
        <dbReference type="EMBL" id="EMR06598.1"/>
    </source>
</evidence>
<comment type="caution">
    <text evidence="1">The sequence shown here is derived from an EMBL/GenBank/DDBJ whole genome shotgun (WGS) entry which is preliminary data.</text>
</comment>
<dbReference type="EMBL" id="AOFT01000006">
    <property type="protein sequence ID" value="EMR06598.1"/>
    <property type="molecule type" value="Genomic_DNA"/>
</dbReference>
<evidence type="ECO:0000313" key="2">
    <source>
        <dbReference type="Proteomes" id="UP000011919"/>
    </source>
</evidence>
<dbReference type="Gene3D" id="3.30.70.270">
    <property type="match status" value="1"/>
</dbReference>
<dbReference type="InterPro" id="IPR029787">
    <property type="entry name" value="Nucleotide_cyclase"/>
</dbReference>
<dbReference type="RefSeq" id="WP_008298730.1">
    <property type="nucleotide sequence ID" value="NZ_AOFT01000006.1"/>
</dbReference>
<gene>
    <name evidence="1" type="ORF">C772_01493</name>
</gene>
<sequence length="70" mass="7789">MTLIKLRRELGIAKRVRVGSVAVSASMGSARFPQDGSTYTELVDAADRRMYGEKARRREEHSFTLAGDIC</sequence>
<keyword evidence="2" id="KW-1185">Reference proteome</keyword>
<accession>M7NDE3</accession>
<dbReference type="Proteomes" id="UP000011919">
    <property type="component" value="Unassembled WGS sequence"/>
</dbReference>
<organism evidence="1 2">
    <name type="scientific">Bhargavaea cecembensis DSE10</name>
    <dbReference type="NCBI Taxonomy" id="1235279"/>
    <lineage>
        <taxon>Bacteria</taxon>
        <taxon>Bacillati</taxon>
        <taxon>Bacillota</taxon>
        <taxon>Bacilli</taxon>
        <taxon>Bacillales</taxon>
        <taxon>Caryophanaceae</taxon>
        <taxon>Bhargavaea</taxon>
    </lineage>
</organism>
<dbReference type="AlphaFoldDB" id="M7NDE3"/>
<dbReference type="SUPFAM" id="SSF55073">
    <property type="entry name" value="Nucleotide cyclase"/>
    <property type="match status" value="1"/>
</dbReference>
<protein>
    <submittedName>
        <fullName evidence="1">Uncharacterized protein</fullName>
    </submittedName>
</protein>
<dbReference type="InterPro" id="IPR043128">
    <property type="entry name" value="Rev_trsase/Diguanyl_cyclase"/>
</dbReference>
<dbReference type="STRING" id="1235279.C772_01493"/>
<proteinExistence type="predicted"/>
<name>M7NDE3_9BACL</name>